<dbReference type="Proteomes" id="UP000077037">
    <property type="component" value="Unassembled WGS sequence"/>
</dbReference>
<sequence length="467" mass="52281">MASKWRPTVFGELVDFVSEKAKAQDAAYATYVSTENMQADFGGVEIAVTVPKSGSVTKFIIGDTLFSNIRTYFKKVWQAEFDGYCSNDVLVFRTKDETALRPGFLNNLCRWEKFTEFSIRTSKGAKMPRGDKDALAQFKFELPSIEEQRAIAKTLRSFDNKIDLNRRINQTLEAMAQAIFKSWFVDFDPVKAKIAAIEQGQDPLRAAMRATSGKTDAELDQMPREHHDQLAATAALFPDAMEESELGETPKGWSLVPFGSLLSYTIGGDWGIEAPDTVKDTRVAIIRGTDIPDLDQAQLSRVPIRYTNQKKLATRRLQVGDIVLEVSGGSKNQPTGRSFYMTANALREFDCPVEPASFCRLLRPVSIEVGVVLSLHLSYIYQQGKTWEYQNQSTGIANFQTSHFLEAELVVAPPNSVLEVFFRMVSPILERRHDAQGRKLALTRDTLLPKLMSGELSVSCPFNEDAQ</sequence>
<evidence type="ECO:0000313" key="6">
    <source>
        <dbReference type="Proteomes" id="UP000077037"/>
    </source>
</evidence>
<organism evidence="5 6">
    <name type="scientific">Bordetella ansorpii</name>
    <dbReference type="NCBI Taxonomy" id="288768"/>
    <lineage>
        <taxon>Bacteria</taxon>
        <taxon>Pseudomonadati</taxon>
        <taxon>Pseudomonadota</taxon>
        <taxon>Betaproteobacteria</taxon>
        <taxon>Burkholderiales</taxon>
        <taxon>Alcaligenaceae</taxon>
        <taxon>Bordetella</taxon>
    </lineage>
</organism>
<name>A0A157KE02_9BORD</name>
<gene>
    <name evidence="5" type="ORF">SAMEA1982600_00312</name>
</gene>
<feature type="domain" description="Type I restriction modification DNA specificity" evidence="4">
    <location>
        <begin position="55"/>
        <end position="173"/>
    </location>
</feature>
<dbReference type="Gene3D" id="3.90.220.20">
    <property type="entry name" value="DNA methylase specificity domains"/>
    <property type="match status" value="2"/>
</dbReference>
<dbReference type="PANTHER" id="PTHR30408:SF13">
    <property type="entry name" value="TYPE I RESTRICTION ENZYME HINDI SPECIFICITY SUBUNIT"/>
    <property type="match status" value="1"/>
</dbReference>
<dbReference type="RefSeq" id="WP_082887025.1">
    <property type="nucleotide sequence ID" value="NZ_FKBS01000006.1"/>
</dbReference>
<dbReference type="Pfam" id="PF01420">
    <property type="entry name" value="Methylase_S"/>
    <property type="match status" value="1"/>
</dbReference>
<protein>
    <submittedName>
        <fullName evidence="5">Predicted nucleotidyltransferases</fullName>
    </submittedName>
</protein>
<evidence type="ECO:0000256" key="3">
    <source>
        <dbReference type="ARBA" id="ARBA00023125"/>
    </source>
</evidence>
<keyword evidence="5" id="KW-0808">Transferase</keyword>
<dbReference type="SUPFAM" id="SSF116734">
    <property type="entry name" value="DNA methylase specificity domain"/>
    <property type="match status" value="2"/>
</dbReference>
<evidence type="ECO:0000259" key="4">
    <source>
        <dbReference type="Pfam" id="PF01420"/>
    </source>
</evidence>
<keyword evidence="2" id="KW-0680">Restriction system</keyword>
<dbReference type="PANTHER" id="PTHR30408">
    <property type="entry name" value="TYPE-1 RESTRICTION ENZYME ECOKI SPECIFICITY PROTEIN"/>
    <property type="match status" value="1"/>
</dbReference>
<evidence type="ECO:0000256" key="1">
    <source>
        <dbReference type="ARBA" id="ARBA00010923"/>
    </source>
</evidence>
<dbReference type="GO" id="GO:0009307">
    <property type="term" value="P:DNA restriction-modification system"/>
    <property type="evidence" value="ECO:0007669"/>
    <property type="project" value="UniProtKB-KW"/>
</dbReference>
<dbReference type="GO" id="GO:0003677">
    <property type="term" value="F:DNA binding"/>
    <property type="evidence" value="ECO:0007669"/>
    <property type="project" value="UniProtKB-KW"/>
</dbReference>
<dbReference type="OrthoDB" id="9798929at2"/>
<dbReference type="EMBL" id="FKBS01000006">
    <property type="protein sequence ID" value="SAH82674.1"/>
    <property type="molecule type" value="Genomic_DNA"/>
</dbReference>
<accession>A0A157KE02</accession>
<keyword evidence="3" id="KW-0238">DNA-binding</keyword>
<dbReference type="GO" id="GO:0016740">
    <property type="term" value="F:transferase activity"/>
    <property type="evidence" value="ECO:0007669"/>
    <property type="project" value="UniProtKB-KW"/>
</dbReference>
<dbReference type="AlphaFoldDB" id="A0A157KE02"/>
<evidence type="ECO:0000256" key="2">
    <source>
        <dbReference type="ARBA" id="ARBA00022747"/>
    </source>
</evidence>
<dbReference type="InterPro" id="IPR052021">
    <property type="entry name" value="Type-I_RS_S_subunit"/>
</dbReference>
<proteinExistence type="inferred from homology"/>
<dbReference type="InterPro" id="IPR000055">
    <property type="entry name" value="Restrct_endonuc_typeI_TRD"/>
</dbReference>
<reference evidence="5 6" key="1">
    <citation type="submission" date="2016-03" db="EMBL/GenBank/DDBJ databases">
        <authorList>
            <consortium name="Pathogen Informatics"/>
        </authorList>
    </citation>
    <scope>NUCLEOTIDE SEQUENCE [LARGE SCALE GENOMIC DNA]</scope>
    <source>
        <strain evidence="5 6">NCTC13364</strain>
    </source>
</reference>
<dbReference type="InterPro" id="IPR044946">
    <property type="entry name" value="Restrct_endonuc_typeI_TRD_sf"/>
</dbReference>
<comment type="similarity">
    <text evidence="1">Belongs to the type-I restriction system S methylase family.</text>
</comment>
<evidence type="ECO:0000313" key="5">
    <source>
        <dbReference type="EMBL" id="SAH82674.1"/>
    </source>
</evidence>